<evidence type="ECO:0000313" key="1">
    <source>
        <dbReference type="EMBL" id="KAK9798993.1"/>
    </source>
</evidence>
<protein>
    <submittedName>
        <fullName evidence="1">Uncharacterized protein</fullName>
    </submittedName>
</protein>
<reference evidence="1 2" key="1">
    <citation type="journal article" date="2024" name="Nat. Commun.">
        <title>Phylogenomics reveals the evolutionary origins of lichenization in chlorophyte algae.</title>
        <authorList>
            <person name="Puginier C."/>
            <person name="Libourel C."/>
            <person name="Otte J."/>
            <person name="Skaloud P."/>
            <person name="Haon M."/>
            <person name="Grisel S."/>
            <person name="Petersen M."/>
            <person name="Berrin J.G."/>
            <person name="Delaux P.M."/>
            <person name="Dal Grande F."/>
            <person name="Keller J."/>
        </authorList>
    </citation>
    <scope>NUCLEOTIDE SEQUENCE [LARGE SCALE GENOMIC DNA]</scope>
    <source>
        <strain evidence="1 2">SAG 2036</strain>
    </source>
</reference>
<gene>
    <name evidence="1" type="ORF">WJX73_010501</name>
</gene>
<keyword evidence="2" id="KW-1185">Reference proteome</keyword>
<name>A0AAW1NU08_9CHLO</name>
<accession>A0AAW1NU08</accession>
<sequence>MFNTLSATAAQSGSPAFASPATPAGLRATGGLAKLATNPLITPHGHQMSPVALSSVPGQEMCGFLPANNPAHQGFVWQDNPLFESCNRRPRDGTAQLYQKLLGQRDAAVRAQKKAETRLKELQGDLSRRTIGRMCSPLQAHIEDQIFTEVRARRTISSADIASH</sequence>
<evidence type="ECO:0000313" key="2">
    <source>
        <dbReference type="Proteomes" id="UP001465755"/>
    </source>
</evidence>
<dbReference type="Proteomes" id="UP001465755">
    <property type="component" value="Unassembled WGS sequence"/>
</dbReference>
<organism evidence="1 2">
    <name type="scientific">Symbiochloris irregularis</name>
    <dbReference type="NCBI Taxonomy" id="706552"/>
    <lineage>
        <taxon>Eukaryota</taxon>
        <taxon>Viridiplantae</taxon>
        <taxon>Chlorophyta</taxon>
        <taxon>core chlorophytes</taxon>
        <taxon>Trebouxiophyceae</taxon>
        <taxon>Trebouxiales</taxon>
        <taxon>Trebouxiaceae</taxon>
        <taxon>Symbiochloris</taxon>
    </lineage>
</organism>
<comment type="caution">
    <text evidence="1">The sequence shown here is derived from an EMBL/GenBank/DDBJ whole genome shotgun (WGS) entry which is preliminary data.</text>
</comment>
<dbReference type="EMBL" id="JALJOQ010000093">
    <property type="protein sequence ID" value="KAK9798993.1"/>
    <property type="molecule type" value="Genomic_DNA"/>
</dbReference>
<dbReference type="AlphaFoldDB" id="A0AAW1NU08"/>
<proteinExistence type="predicted"/>